<organism evidence="1">
    <name type="scientific">marine metagenome</name>
    <dbReference type="NCBI Taxonomy" id="408172"/>
    <lineage>
        <taxon>unclassified sequences</taxon>
        <taxon>metagenomes</taxon>
        <taxon>ecological metagenomes</taxon>
    </lineage>
</organism>
<evidence type="ECO:0000313" key="1">
    <source>
        <dbReference type="EMBL" id="SVE10034.1"/>
    </source>
</evidence>
<gene>
    <name evidence="1" type="ORF">METZ01_LOCUS462888</name>
</gene>
<name>A0A383AQR5_9ZZZZ</name>
<feature type="non-terminal residue" evidence="1">
    <location>
        <position position="39"/>
    </location>
</feature>
<accession>A0A383AQR5</accession>
<reference evidence="1" key="1">
    <citation type="submission" date="2018-05" db="EMBL/GenBank/DDBJ databases">
        <authorList>
            <person name="Lanie J.A."/>
            <person name="Ng W.-L."/>
            <person name="Kazmierczak K.M."/>
            <person name="Andrzejewski T.M."/>
            <person name="Davidsen T.M."/>
            <person name="Wayne K.J."/>
            <person name="Tettelin H."/>
            <person name="Glass J.I."/>
            <person name="Rusch D."/>
            <person name="Podicherti R."/>
            <person name="Tsui H.-C.T."/>
            <person name="Winkler M.E."/>
        </authorList>
    </citation>
    <scope>NUCLEOTIDE SEQUENCE</scope>
</reference>
<protein>
    <submittedName>
        <fullName evidence="1">Uncharacterized protein</fullName>
    </submittedName>
</protein>
<dbReference type="EMBL" id="UINC01194110">
    <property type="protein sequence ID" value="SVE10034.1"/>
    <property type="molecule type" value="Genomic_DNA"/>
</dbReference>
<proteinExistence type="predicted"/>
<sequence>MTIEATSGELLLGAYIGSRGSRNNKSYSMKKIVPLLMLL</sequence>
<dbReference type="AlphaFoldDB" id="A0A383AQR5"/>